<dbReference type="PANTHER" id="PTHR32134">
    <property type="entry name" value="FNIP REPEAT-CONTAINING PROTEIN"/>
    <property type="match status" value="1"/>
</dbReference>
<accession>A0A6C0CBD5</accession>
<dbReference type="InterPro" id="IPR008615">
    <property type="entry name" value="FNIP"/>
</dbReference>
<dbReference type="Pfam" id="PF05725">
    <property type="entry name" value="FNIP"/>
    <property type="match status" value="1"/>
</dbReference>
<dbReference type="InterPro" id="IPR051251">
    <property type="entry name" value="STK_FNIP-Repeat"/>
</dbReference>
<evidence type="ECO:0000313" key="1">
    <source>
        <dbReference type="EMBL" id="QHT01432.1"/>
    </source>
</evidence>
<sequence>MNLLSRDDVFYLCSFLDTESVISFLSISTQFDVIKLKIRINTLVCNSKIKNLRYYDIFSNVCADNTYIFPKYVTHITFDKKLKFTRDFLTKKVKIPESVSSLTINQFGYINRLIIPKSVTHLYFSGSYGKSFPSISKGELKKINSDDIKRRDDNAMHKCYKCGHYKICYFDVCNNIVEDCIPDGITHLFFGDQFTQPFYDRIPVSVTHISISRKYFIGSPPTLPQISHLTIRSENKDIERLIKFIKTEYKFIENFEIEIID</sequence>
<name>A0A6C0CBD5_9ZZZZ</name>
<reference evidence="1" key="1">
    <citation type="journal article" date="2020" name="Nature">
        <title>Giant virus diversity and host interactions through global metagenomics.</title>
        <authorList>
            <person name="Schulz F."/>
            <person name="Roux S."/>
            <person name="Paez-Espino D."/>
            <person name="Jungbluth S."/>
            <person name="Walsh D.A."/>
            <person name="Denef V.J."/>
            <person name="McMahon K.D."/>
            <person name="Konstantinidis K.T."/>
            <person name="Eloe-Fadrosh E.A."/>
            <person name="Kyrpides N.C."/>
            <person name="Woyke T."/>
        </authorList>
    </citation>
    <scope>NUCLEOTIDE SEQUENCE</scope>
    <source>
        <strain evidence="1">GVMAG-M-3300020192-26</strain>
    </source>
</reference>
<dbReference type="EMBL" id="MN739372">
    <property type="protein sequence ID" value="QHT01432.1"/>
    <property type="molecule type" value="Genomic_DNA"/>
</dbReference>
<dbReference type="PANTHER" id="PTHR32134:SF92">
    <property type="entry name" value="FNIP REPEAT-CONTAINING PROTEIN"/>
    <property type="match status" value="1"/>
</dbReference>
<dbReference type="AlphaFoldDB" id="A0A6C0CBD5"/>
<organism evidence="1">
    <name type="scientific">viral metagenome</name>
    <dbReference type="NCBI Taxonomy" id="1070528"/>
    <lineage>
        <taxon>unclassified sequences</taxon>
        <taxon>metagenomes</taxon>
        <taxon>organismal metagenomes</taxon>
    </lineage>
</organism>
<evidence type="ECO:0008006" key="2">
    <source>
        <dbReference type="Google" id="ProtNLM"/>
    </source>
</evidence>
<proteinExistence type="predicted"/>
<protein>
    <recommendedName>
        <fullName evidence="2">F-box domain-containing protein</fullName>
    </recommendedName>
</protein>